<dbReference type="FunFam" id="3.30.460.10:FF:000007">
    <property type="entry name" value="2'-5'-oligoadenylate synthetase 1"/>
    <property type="match status" value="1"/>
</dbReference>
<dbReference type="InterPro" id="IPR019956">
    <property type="entry name" value="Ubiquitin_dom"/>
</dbReference>
<gene>
    <name evidence="12" type="primary">LOC103184061</name>
</gene>
<name>A0A4W3J9K9_CALMI</name>
<keyword evidence="13" id="KW-1185">Reference proteome</keyword>
<reference evidence="12" key="5">
    <citation type="submission" date="2025-09" db="UniProtKB">
        <authorList>
            <consortium name="Ensembl"/>
        </authorList>
    </citation>
    <scope>IDENTIFICATION</scope>
</reference>
<reference evidence="13" key="1">
    <citation type="journal article" date="2006" name="Science">
        <title>Ancient noncoding elements conserved in the human genome.</title>
        <authorList>
            <person name="Venkatesh B."/>
            <person name="Kirkness E.F."/>
            <person name="Loh Y.H."/>
            <person name="Halpern A.L."/>
            <person name="Lee A.P."/>
            <person name="Johnson J."/>
            <person name="Dandona N."/>
            <person name="Viswanathan L.D."/>
            <person name="Tay A."/>
            <person name="Venter J.C."/>
            <person name="Strausberg R.L."/>
            <person name="Brenner S."/>
        </authorList>
    </citation>
    <scope>NUCLEOTIDE SEQUENCE [LARGE SCALE GENOMIC DNA]</scope>
</reference>
<comment type="catalytic activity">
    <reaction evidence="1">
        <text>3 ATP = 5'-triphosphoadenylyl-(2'-&gt;5')-adenylyl-(2'-&gt;5')-adenosine + 2 diphosphate</text>
        <dbReference type="Rhea" id="RHEA:34407"/>
        <dbReference type="ChEBI" id="CHEBI:30616"/>
        <dbReference type="ChEBI" id="CHEBI:33019"/>
        <dbReference type="ChEBI" id="CHEBI:67143"/>
        <dbReference type="EC" id="2.7.7.84"/>
    </reaction>
</comment>
<dbReference type="InterPro" id="IPR002934">
    <property type="entry name" value="Polymerase_NTP_transf_dom"/>
</dbReference>
<feature type="domain" description="Ubiquitin-like" evidence="11">
    <location>
        <begin position="460"/>
        <end position="535"/>
    </location>
</feature>
<comment type="similarity">
    <text evidence="4">Belongs to the 2-5A synthase family.</text>
</comment>
<evidence type="ECO:0000259" key="11">
    <source>
        <dbReference type="PROSITE" id="PS50053"/>
    </source>
</evidence>
<sequence>MQFNQINMFKLLPQISANNSMYQTGINSLMDQTTEKPLLYQTDANQLHNFIKKLKPSDFNIQVRNIVHKMCDFLKNQCLIKLKVIRVVKGGSFGKGTALKNSSDADLVAFLDCFDNYRDQRETRHEILEEIRQILINFGSSNTYETEDITVPRGNPSNPPRSISFTITSKKTLEKVEFDLLPAFDAVGQFGDNAYAKLIEIGDSDGEFSTCFTERQRLFVKNRPEQLKDLIRLVKYWYKMYVKPRKHDLPPGIRLPKKYAVELLTIHAWEQNGSPDKFSMAQGFRTVLELICRYRDLCIYWSHYYKLSNNKTLTDFVKQKLLATRPVILDPADPTGNVGESDGWDVMVSEASKCLQMPCVSKDQQWQVKPMTEIEITVQLMGGSLLPINANPFTQVATIKQNIQQFWYHFSPSPQSPPVPAHQQRLMFNNTILNDSETLLEFGILDNVPIALLVTSNDKMDIFVRNSDRHNRTYQVQPTDTVLSLKKKIEAVERNHSDQYYLVFGGKTLEDKCTLQHYNIKEHSHINMNLQLRGG</sequence>
<dbReference type="Gene3D" id="1.10.1410.20">
    <property type="entry name" value="2'-5'-oligoadenylate synthetase 1, domain 2"/>
    <property type="match status" value="1"/>
</dbReference>
<dbReference type="GO" id="GO:0051607">
    <property type="term" value="P:defense response to virus"/>
    <property type="evidence" value="ECO:0007669"/>
    <property type="project" value="UniProtKB-KW"/>
</dbReference>
<dbReference type="GeneID" id="103184061"/>
<dbReference type="SUPFAM" id="SSF81301">
    <property type="entry name" value="Nucleotidyltransferase"/>
    <property type="match status" value="1"/>
</dbReference>
<dbReference type="GO" id="GO:0045071">
    <property type="term" value="P:negative regulation of viral genome replication"/>
    <property type="evidence" value="ECO:0007669"/>
    <property type="project" value="TreeGrafter"/>
</dbReference>
<evidence type="ECO:0000256" key="7">
    <source>
        <dbReference type="ARBA" id="ARBA00022588"/>
    </source>
</evidence>
<dbReference type="CDD" id="cd05400">
    <property type="entry name" value="NT_2-5OAS_ClassI-CCAase"/>
    <property type="match status" value="1"/>
</dbReference>
<dbReference type="EC" id="2.7.7.84" evidence="5"/>
<dbReference type="PANTHER" id="PTHR11258">
    <property type="entry name" value="2-5 OLIGOADENYLATE SYNTHETASE"/>
    <property type="match status" value="1"/>
</dbReference>
<protein>
    <recommendedName>
        <fullName evidence="5">2'-5' oligoadenylate synthase</fullName>
        <ecNumber evidence="5">2.7.7.84</ecNumber>
    </recommendedName>
</protein>
<dbReference type="Proteomes" id="UP000314986">
    <property type="component" value="Unassembled WGS sequence"/>
</dbReference>
<dbReference type="PROSITE" id="PS00832">
    <property type="entry name" value="25A_SYNTH_1"/>
    <property type="match status" value="1"/>
</dbReference>
<dbReference type="PROSITE" id="PS50053">
    <property type="entry name" value="UBIQUITIN_2"/>
    <property type="match status" value="2"/>
</dbReference>
<dbReference type="Gene3D" id="3.30.460.10">
    <property type="entry name" value="Beta Polymerase, domain 2"/>
    <property type="match status" value="1"/>
</dbReference>
<organism evidence="12 13">
    <name type="scientific">Callorhinchus milii</name>
    <name type="common">Ghost shark</name>
    <dbReference type="NCBI Taxonomy" id="7868"/>
    <lineage>
        <taxon>Eukaryota</taxon>
        <taxon>Metazoa</taxon>
        <taxon>Chordata</taxon>
        <taxon>Craniata</taxon>
        <taxon>Vertebrata</taxon>
        <taxon>Chondrichthyes</taxon>
        <taxon>Holocephali</taxon>
        <taxon>Chimaeriformes</taxon>
        <taxon>Callorhinchidae</taxon>
        <taxon>Callorhinchus</taxon>
    </lineage>
</organism>
<dbReference type="GO" id="GO:0005654">
    <property type="term" value="C:nucleoplasm"/>
    <property type="evidence" value="ECO:0007669"/>
    <property type="project" value="TreeGrafter"/>
</dbReference>
<dbReference type="GeneTree" id="ENSGT00510000046406"/>
<dbReference type="PANTHER" id="PTHR11258:SF7">
    <property type="entry name" value="2'-5'-OLIGOADENYLATE SYNTHASE-LIKE PROTEIN 2"/>
    <property type="match status" value="1"/>
</dbReference>
<comment type="subcellular location">
    <subcellularLocation>
        <location evidence="3">Cytoplasm</location>
    </subcellularLocation>
</comment>
<dbReference type="InterPro" id="IPR006117">
    <property type="entry name" value="2-5OAS_C_CS"/>
</dbReference>
<dbReference type="GO" id="GO:0045087">
    <property type="term" value="P:innate immune response"/>
    <property type="evidence" value="ECO:0007669"/>
    <property type="project" value="UniProtKB-KW"/>
</dbReference>
<keyword evidence="7" id="KW-0399">Innate immunity</keyword>
<dbReference type="InterPro" id="IPR006116">
    <property type="entry name" value="NT_2-5OAS_ClassI-CCAase"/>
</dbReference>
<evidence type="ECO:0000313" key="12">
    <source>
        <dbReference type="Ensembl" id="ENSCMIP00000039969.1"/>
    </source>
</evidence>
<keyword evidence="9" id="KW-0694">RNA-binding</keyword>
<dbReference type="PROSITE" id="PS00833">
    <property type="entry name" value="25A_SYNTH_2"/>
    <property type="match status" value="1"/>
</dbReference>
<keyword evidence="6" id="KW-0963">Cytoplasm</keyword>
<dbReference type="SUPFAM" id="SSF81631">
    <property type="entry name" value="PAP/OAS1 substrate-binding domain"/>
    <property type="match status" value="1"/>
</dbReference>
<dbReference type="GO" id="GO:0016020">
    <property type="term" value="C:membrane"/>
    <property type="evidence" value="ECO:0007669"/>
    <property type="project" value="TreeGrafter"/>
</dbReference>
<dbReference type="PROSITE" id="PS50152">
    <property type="entry name" value="25A_SYNTH_3"/>
    <property type="match status" value="1"/>
</dbReference>
<dbReference type="PRINTS" id="PR00348">
    <property type="entry name" value="UBIQUITIN"/>
</dbReference>
<evidence type="ECO:0000313" key="13">
    <source>
        <dbReference type="Proteomes" id="UP000314986"/>
    </source>
</evidence>
<evidence type="ECO:0000256" key="5">
    <source>
        <dbReference type="ARBA" id="ARBA00012577"/>
    </source>
</evidence>
<reference evidence="12" key="4">
    <citation type="submission" date="2025-08" db="UniProtKB">
        <authorList>
            <consortium name="Ensembl"/>
        </authorList>
    </citation>
    <scope>IDENTIFICATION</scope>
</reference>
<comment type="cofactor">
    <cofactor evidence="2">
        <name>Mg(2+)</name>
        <dbReference type="ChEBI" id="CHEBI:18420"/>
    </cofactor>
</comment>
<keyword evidence="10" id="KW-0051">Antiviral defense</keyword>
<dbReference type="AlphaFoldDB" id="A0A4W3J9K9"/>
<dbReference type="GO" id="GO:0046872">
    <property type="term" value="F:metal ion binding"/>
    <property type="evidence" value="ECO:0007669"/>
    <property type="project" value="UniProtKB-KW"/>
</dbReference>
<dbReference type="SUPFAM" id="SSF54236">
    <property type="entry name" value="Ubiquitin-like"/>
    <property type="match status" value="2"/>
</dbReference>
<dbReference type="Pfam" id="PF10421">
    <property type="entry name" value="OAS1_C"/>
    <property type="match status" value="1"/>
</dbReference>
<feature type="domain" description="Ubiquitin-like" evidence="11">
    <location>
        <begin position="374"/>
        <end position="459"/>
    </location>
</feature>
<dbReference type="InterPro" id="IPR043518">
    <property type="entry name" value="2-5OAS_N_CS"/>
</dbReference>
<evidence type="ECO:0000256" key="2">
    <source>
        <dbReference type="ARBA" id="ARBA00001946"/>
    </source>
</evidence>
<reference evidence="13" key="2">
    <citation type="journal article" date="2007" name="PLoS Biol.">
        <title>Survey sequencing and comparative analysis of the elephant shark (Callorhinchus milii) genome.</title>
        <authorList>
            <person name="Venkatesh B."/>
            <person name="Kirkness E.F."/>
            <person name="Loh Y.H."/>
            <person name="Halpern A.L."/>
            <person name="Lee A.P."/>
            <person name="Johnson J."/>
            <person name="Dandona N."/>
            <person name="Viswanathan L.D."/>
            <person name="Tay A."/>
            <person name="Venter J.C."/>
            <person name="Strausberg R.L."/>
            <person name="Brenner S."/>
        </authorList>
    </citation>
    <scope>NUCLEOTIDE SEQUENCE [LARGE SCALE GENOMIC DNA]</scope>
</reference>
<evidence type="ECO:0000256" key="6">
    <source>
        <dbReference type="ARBA" id="ARBA00022490"/>
    </source>
</evidence>
<dbReference type="InterPro" id="IPR000626">
    <property type="entry name" value="Ubiquitin-like_dom"/>
</dbReference>
<dbReference type="SMART" id="SM00213">
    <property type="entry name" value="UBQ"/>
    <property type="match status" value="2"/>
</dbReference>
<accession>A0A4W3J9K9</accession>
<dbReference type="OrthoDB" id="1885901at2759"/>
<dbReference type="STRING" id="7868.ENSCMIP00000039969"/>
<evidence type="ECO:0000256" key="10">
    <source>
        <dbReference type="ARBA" id="ARBA00023118"/>
    </source>
</evidence>
<evidence type="ECO:0000256" key="4">
    <source>
        <dbReference type="ARBA" id="ARBA00009526"/>
    </source>
</evidence>
<evidence type="ECO:0000256" key="9">
    <source>
        <dbReference type="ARBA" id="ARBA00022884"/>
    </source>
</evidence>
<dbReference type="Gene3D" id="3.10.20.90">
    <property type="entry name" value="Phosphatidylinositol 3-kinase Catalytic Subunit, Chain A, domain 1"/>
    <property type="match status" value="2"/>
</dbReference>
<dbReference type="GO" id="GO:0001730">
    <property type="term" value="F:2'-5'-oligoadenylate synthetase activity"/>
    <property type="evidence" value="ECO:0007669"/>
    <property type="project" value="UniProtKB-EC"/>
</dbReference>
<keyword evidence="8" id="KW-0391">Immunity</keyword>
<dbReference type="GO" id="GO:0005829">
    <property type="term" value="C:cytosol"/>
    <property type="evidence" value="ECO:0007669"/>
    <property type="project" value="TreeGrafter"/>
</dbReference>
<dbReference type="InterPro" id="IPR018952">
    <property type="entry name" value="2-5-oligoAdlate_synth_1_dom2/C"/>
</dbReference>
<evidence type="ECO:0000256" key="3">
    <source>
        <dbReference type="ARBA" id="ARBA00004496"/>
    </source>
</evidence>
<reference evidence="13" key="3">
    <citation type="journal article" date="2014" name="Nature">
        <title>Elephant shark genome provides unique insights into gnathostome evolution.</title>
        <authorList>
            <consortium name="International Elephant Shark Genome Sequencing Consortium"/>
            <person name="Venkatesh B."/>
            <person name="Lee A.P."/>
            <person name="Ravi V."/>
            <person name="Maurya A.K."/>
            <person name="Lian M.M."/>
            <person name="Swann J.B."/>
            <person name="Ohta Y."/>
            <person name="Flajnik M.F."/>
            <person name="Sutoh Y."/>
            <person name="Kasahara M."/>
            <person name="Hoon S."/>
            <person name="Gangu V."/>
            <person name="Roy S.W."/>
            <person name="Irimia M."/>
            <person name="Korzh V."/>
            <person name="Kondrychyn I."/>
            <person name="Lim Z.W."/>
            <person name="Tay B.H."/>
            <person name="Tohari S."/>
            <person name="Kong K.W."/>
            <person name="Ho S."/>
            <person name="Lorente-Galdos B."/>
            <person name="Quilez J."/>
            <person name="Marques-Bonet T."/>
            <person name="Raney B.J."/>
            <person name="Ingham P.W."/>
            <person name="Tay A."/>
            <person name="Hillier L.W."/>
            <person name="Minx P."/>
            <person name="Boehm T."/>
            <person name="Wilson R.K."/>
            <person name="Brenner S."/>
            <person name="Warren W.C."/>
        </authorList>
    </citation>
    <scope>NUCLEOTIDE SEQUENCE [LARGE SCALE GENOMIC DNA]</scope>
</reference>
<dbReference type="InParanoid" id="A0A4W3J9K9"/>
<dbReference type="Pfam" id="PF01909">
    <property type="entry name" value="NTP_transf_2"/>
    <property type="match status" value="1"/>
</dbReference>
<evidence type="ECO:0000256" key="8">
    <source>
        <dbReference type="ARBA" id="ARBA00022859"/>
    </source>
</evidence>
<dbReference type="InterPro" id="IPR043519">
    <property type="entry name" value="NT_sf"/>
</dbReference>
<dbReference type="InterPro" id="IPR029071">
    <property type="entry name" value="Ubiquitin-like_domsf"/>
</dbReference>
<evidence type="ECO:0000256" key="1">
    <source>
        <dbReference type="ARBA" id="ARBA00001112"/>
    </source>
</evidence>
<proteinExistence type="inferred from homology"/>
<dbReference type="GO" id="GO:0005524">
    <property type="term" value="F:ATP binding"/>
    <property type="evidence" value="ECO:0007669"/>
    <property type="project" value="UniProtKB-KW"/>
</dbReference>
<dbReference type="CDD" id="cd17039">
    <property type="entry name" value="Ubl_ubiquitin_like"/>
    <property type="match status" value="1"/>
</dbReference>
<dbReference type="FunFam" id="1.10.1410.20:FF:000001">
    <property type="entry name" value="2'-5'-oligoadenylate synthetase 1"/>
    <property type="match status" value="1"/>
</dbReference>
<dbReference type="Ensembl" id="ENSCMIT00000040540.1">
    <property type="protein sequence ID" value="ENSCMIP00000039969.1"/>
    <property type="gene ID" value="ENSCMIG00000016696.1"/>
</dbReference>
<dbReference type="Pfam" id="PF00240">
    <property type="entry name" value="ubiquitin"/>
    <property type="match status" value="2"/>
</dbReference>
<dbReference type="KEGG" id="cmk:103184061"/>
<dbReference type="GO" id="GO:0003725">
    <property type="term" value="F:double-stranded RNA binding"/>
    <property type="evidence" value="ECO:0007669"/>
    <property type="project" value="TreeGrafter"/>
</dbReference>